<dbReference type="InterPro" id="IPR027417">
    <property type="entry name" value="P-loop_NTPase"/>
</dbReference>
<dbReference type="SUPFAM" id="SSF48452">
    <property type="entry name" value="TPR-like"/>
    <property type="match status" value="2"/>
</dbReference>
<comment type="caution">
    <text evidence="2">The sequence shown here is derived from an EMBL/GenBank/DDBJ whole genome shotgun (WGS) entry which is preliminary data.</text>
</comment>
<dbReference type="InterPro" id="IPR011990">
    <property type="entry name" value="TPR-like_helical_dom_sf"/>
</dbReference>
<feature type="region of interest" description="Disordered" evidence="1">
    <location>
        <begin position="2095"/>
        <end position="2131"/>
    </location>
</feature>
<name>A0A812HAW1_9DINO</name>
<dbReference type="PANTHER" id="PTHR21529">
    <property type="entry name" value="MAMMARY TURMOR VIRUS RECEPTOR HOMOLOG 1, 2 MTVR1, 2"/>
    <property type="match status" value="1"/>
</dbReference>
<dbReference type="PANTHER" id="PTHR21529:SF4">
    <property type="entry name" value="TPR AND ANKYRIN REPEAT-CONTAINING PROTEIN 1"/>
    <property type="match status" value="1"/>
</dbReference>
<evidence type="ECO:0000256" key="1">
    <source>
        <dbReference type="SAM" id="MobiDB-lite"/>
    </source>
</evidence>
<evidence type="ECO:0000313" key="2">
    <source>
        <dbReference type="EMBL" id="CAE6946718.1"/>
    </source>
</evidence>
<sequence>MEEAEEQAVKKEELLRRLEAEILADVQEEPQAEPPDPPAEPAAAPSDADDTASVVSGTTVSSRLLGREGRIHFDEQPAELEPVAEVEGESEGRKALDDIFAETVWTITFCDEAYSELKRLVRIQQKAILDIFLVLASGKWPEDVCEKLDGHGHLRLRRAVGRDQHVLWSVDMEYDSNRKLFVEVIKVWHVLRPEQSAEAAAALVDEWKRATRDFRGVERALKNQKVTLKDGVRCPRNVLPSELQDSDVLSLRKFYSLDWRTVRSILLDDEEEGQLAAGEQFMLRTSKQEDAVIQKPGPNIVIGRSGSGKTLCCLYRMFHRYLDYWNKSTQAGGAPLLPSGSSDVHCHLNQVFVTHSAGLANKVLEYFTNMQQKSQESLPTTRGALQRSGLLEQSRHPDSISRVKTFPLFVTFRKFLIMVDGSLQNPFFPRRSTGIVHPDKVTQAEAADGLDPISALREQRRAALRAKALFKNATAAESDKVLTEVDYDLFEAKFWPKLRQKVPAVEDAMLVWREFMSFIKGSYRVLETEQGHLDLETYQEVTSKCSPGFREYREQIFAAFKSYEQLKKDWHGFDRMDVARHVIQQLRKTGYKGPPIHASAVDEVQDLAQLELALFFVVMKKPYEDLFLTGDTSQTVSRAVEFRFCDLRSVFHDFNPGVKVPELDQLLINYRSHQKILALSHRGVVQPLEMAFPYAIDKLAADRGHRDGVRPIIVTDVPLEDLAQHMFNLAGCSAGIAFGASQCILVRNEESRKKLPKSLSNALVLTVEQSKGLEFDDCILVNFFTDSLYKEWRTMEVFRAELLEEDSGQHKRPQFERIRHALLCSELKHLYTAITRTKHVLLFIEQDSTQADHVFNLWRDLDLVSKKGLLDPENAEARAQIYQHAGENRGKDSWVQMGHSLLRRKLYEQARSAFLRGEDEDMAKRCEAFLKAVEAARTMEDFEADGMRLFREAAQLFEETGAGQEQAECLLHGGHPEKAAQILEDLSREQPELKVEAARAWTVARKHELAAPIYEEAEQFHDCIEAYLKADLREEVTRVVPRAHQVGALKAEECFRYLQETDDQETAGLLFFHEQEYEQAASCYRSAGNLHSEAQCYLELGEPLRAAERLIVSEHAEHLLQAADLYKAHKDVVQEAKCYRALLEIEDLPDRRSLLESCIELHERLQEWGKVAEYLEKLHDHLDKLHIDPQGILEEAAECYEKARLYNEAACAYEKLSGLSYASAIRHRHLRKAAALYSEARALRDKLRVLKLLDDYEACGQLAQRLGMFQEAAEFFKQVGTEAALEEAVQCLISAKDFTQAYDLFGHLAEKTRNKPEGVEMEIKLLEGLGKFDAAARRIMANLPQGRQRAEMALRGFRLARKDAQQTKAFLDDFGQEMPDDETALIFWAELGDDAAQICDLLVKCGKPLAAAAAASELGDPAKALELLRQCPIAPKDWHTFTLDILMTAVQQQLSKETLPKLKKASDELRCALEMMEEGLVAVEKLLRLDFVDAALQRLEGTKGSSEPALRSWWDDFKRVPPGLQLCFFEELALAQSAKAHDAEEAFEQLAWYIQEVSSGREIEELLKGCYQADSKLQRVLYDVLNGMRAQRGMRPVKEGRLFGVLAKGHRLSLHADSVVEVVPGFSGAVCLKDKRSALLRDLEERQVAVLKRFQQLCKGDKKKAREAPSLWLRAWKQLDSQSPQAETFKDGFIRSLRSVAATDVHLHKDVINEIPDAAAGIWLQTWADAESKLRSKLKKSTDFDNLVRPLQETVRDLVNIFRHYVWENEKDKSKVYKIAADRVATLVFGELDYLKPICPRHVSMGRCEAKLKKKCDLEHPDVEKTHLADELLARSAGRKATSFDGIGLPCWLDVVNICHDSVEKAKGCNRRWCKWVHPDKEQLEAIRKKLRTVKGTYYYNQINWKSDEDLKLVLDALLTMVDEDVKLPKGFGCCFFQDENDASRMLNVRLVTIVAWTFLSKRSEAGCDLGLEASVDVLQRMCRALYRYPDAQACTLAKKTLAEIRDDRQIRRISNDITWEVEGCQDKENVRCLLSTMLGREKAAPQQAQQRQHAAGSKFAFNPKAQEFVPGRLKILQRDAPNQWAGGNAATALFGSQPSPASEASGASEQLATEATSLYPPRRSGPAGAGARVWWQPKMALHGAPVKS</sequence>
<feature type="region of interest" description="Disordered" evidence="1">
    <location>
        <begin position="20"/>
        <end position="59"/>
    </location>
</feature>
<organism evidence="2 3">
    <name type="scientific">Symbiodinium natans</name>
    <dbReference type="NCBI Taxonomy" id="878477"/>
    <lineage>
        <taxon>Eukaryota</taxon>
        <taxon>Sar</taxon>
        <taxon>Alveolata</taxon>
        <taxon>Dinophyceae</taxon>
        <taxon>Suessiales</taxon>
        <taxon>Symbiodiniaceae</taxon>
        <taxon>Symbiodinium</taxon>
    </lineage>
</organism>
<feature type="compositionally biased region" description="Low complexity" evidence="1">
    <location>
        <begin position="2096"/>
        <end position="2111"/>
    </location>
</feature>
<dbReference type="EMBL" id="CAJNDS010000079">
    <property type="protein sequence ID" value="CAE6946718.1"/>
    <property type="molecule type" value="Genomic_DNA"/>
</dbReference>
<accession>A0A812HAW1</accession>
<dbReference type="Gene3D" id="3.40.50.300">
    <property type="entry name" value="P-loop containing nucleotide triphosphate hydrolases"/>
    <property type="match status" value="1"/>
</dbReference>
<dbReference type="Gene3D" id="1.25.40.10">
    <property type="entry name" value="Tetratricopeptide repeat domain"/>
    <property type="match status" value="1"/>
</dbReference>
<dbReference type="OrthoDB" id="3156807at2759"/>
<reference evidence="2" key="1">
    <citation type="submission" date="2021-02" db="EMBL/GenBank/DDBJ databases">
        <authorList>
            <person name="Dougan E. K."/>
            <person name="Rhodes N."/>
            <person name="Thang M."/>
            <person name="Chan C."/>
        </authorList>
    </citation>
    <scope>NUCLEOTIDE SEQUENCE</scope>
</reference>
<dbReference type="SUPFAM" id="SSF52540">
    <property type="entry name" value="P-loop containing nucleoside triphosphate hydrolases"/>
    <property type="match status" value="1"/>
</dbReference>
<proteinExistence type="predicted"/>
<feature type="compositionally biased region" description="Low complexity" evidence="1">
    <location>
        <begin position="41"/>
        <end position="59"/>
    </location>
</feature>
<dbReference type="Gene3D" id="3.30.1370.210">
    <property type="match status" value="1"/>
</dbReference>
<dbReference type="InterPro" id="IPR039904">
    <property type="entry name" value="TRANK1"/>
</dbReference>
<keyword evidence="3" id="KW-1185">Reference proteome</keyword>
<protein>
    <submittedName>
        <fullName evidence="2">TRANK1 protein</fullName>
    </submittedName>
</protein>
<dbReference type="Proteomes" id="UP000604046">
    <property type="component" value="Unassembled WGS sequence"/>
</dbReference>
<evidence type="ECO:0000313" key="3">
    <source>
        <dbReference type="Proteomes" id="UP000604046"/>
    </source>
</evidence>
<gene>
    <name evidence="2" type="primary">TRANK1</name>
    <name evidence="2" type="ORF">SNAT2548_LOCUS1422</name>
</gene>